<dbReference type="InterPro" id="IPR056085">
    <property type="entry name" value="DUF7668"/>
</dbReference>
<sequence>MIPYNNEGQHAHEKVFLSFIKDFLARLSAKKVDEAYLMLDDASNHSNAWSKQDLALFLELNMEDEPYLTIDNPNEVTLPSNHRFDLYEYKDESGYGTEYDLTSGGELNDFTIMFDFIKGNEGYLVYLTDIHVL</sequence>
<proteinExistence type="predicted"/>
<evidence type="ECO:0000259" key="1">
    <source>
        <dbReference type="Pfam" id="PF24705"/>
    </source>
</evidence>
<evidence type="ECO:0000313" key="2">
    <source>
        <dbReference type="EMBL" id="MBP1903786.1"/>
    </source>
</evidence>
<feature type="domain" description="DUF7668" evidence="1">
    <location>
        <begin position="72"/>
        <end position="133"/>
    </location>
</feature>
<dbReference type="RefSeq" id="WP_210087446.1">
    <property type="nucleotide sequence ID" value="NZ_JAGGKG010000001.1"/>
</dbReference>
<reference evidence="2 3" key="1">
    <citation type="submission" date="2021-03" db="EMBL/GenBank/DDBJ databases">
        <title>Genomic Encyclopedia of Type Strains, Phase IV (KMG-IV): sequencing the most valuable type-strain genomes for metagenomic binning, comparative biology and taxonomic classification.</title>
        <authorList>
            <person name="Goeker M."/>
        </authorList>
    </citation>
    <scope>NUCLEOTIDE SEQUENCE [LARGE SCALE GENOMIC DNA]</scope>
    <source>
        <strain evidence="2 3">DSM 14349</strain>
    </source>
</reference>
<name>A0ABS4FMI5_9BACL</name>
<protein>
    <recommendedName>
        <fullName evidence="1">DUF7668 domain-containing protein</fullName>
    </recommendedName>
</protein>
<dbReference type="Proteomes" id="UP001519272">
    <property type="component" value="Unassembled WGS sequence"/>
</dbReference>
<dbReference type="Pfam" id="PF24705">
    <property type="entry name" value="DUF7668"/>
    <property type="match status" value="1"/>
</dbReference>
<keyword evidence="3" id="KW-1185">Reference proteome</keyword>
<comment type="caution">
    <text evidence="2">The sequence shown here is derived from an EMBL/GenBank/DDBJ whole genome shotgun (WGS) entry which is preliminary data.</text>
</comment>
<organism evidence="2 3">
    <name type="scientific">Paenibacillus turicensis</name>
    <dbReference type="NCBI Taxonomy" id="160487"/>
    <lineage>
        <taxon>Bacteria</taxon>
        <taxon>Bacillati</taxon>
        <taxon>Bacillota</taxon>
        <taxon>Bacilli</taxon>
        <taxon>Bacillales</taxon>
        <taxon>Paenibacillaceae</taxon>
        <taxon>Paenibacillus</taxon>
    </lineage>
</organism>
<dbReference type="EMBL" id="JAGGKG010000001">
    <property type="protein sequence ID" value="MBP1903786.1"/>
    <property type="molecule type" value="Genomic_DNA"/>
</dbReference>
<accession>A0ABS4FMI5</accession>
<evidence type="ECO:0000313" key="3">
    <source>
        <dbReference type="Proteomes" id="UP001519272"/>
    </source>
</evidence>
<gene>
    <name evidence="2" type="ORF">J2Z32_000398</name>
</gene>